<gene>
    <name evidence="1" type="ORF">PV04_08506</name>
</gene>
<organism evidence="1 2">
    <name type="scientific">Phialophora macrospora</name>
    <dbReference type="NCBI Taxonomy" id="1851006"/>
    <lineage>
        <taxon>Eukaryota</taxon>
        <taxon>Fungi</taxon>
        <taxon>Dikarya</taxon>
        <taxon>Ascomycota</taxon>
        <taxon>Pezizomycotina</taxon>
        <taxon>Eurotiomycetes</taxon>
        <taxon>Chaetothyriomycetidae</taxon>
        <taxon>Chaetothyriales</taxon>
        <taxon>Herpotrichiellaceae</taxon>
        <taxon>Phialophora</taxon>
    </lineage>
</organism>
<accession>A0A0D2DMG8</accession>
<dbReference type="AlphaFoldDB" id="A0A0D2DMG8"/>
<keyword evidence="2" id="KW-1185">Reference proteome</keyword>
<protein>
    <submittedName>
        <fullName evidence="1">Uncharacterized protein</fullName>
    </submittedName>
</protein>
<dbReference type="Proteomes" id="UP000054266">
    <property type="component" value="Unassembled WGS sequence"/>
</dbReference>
<name>A0A0D2DMG8_9EURO</name>
<proteinExistence type="predicted"/>
<evidence type="ECO:0000313" key="1">
    <source>
        <dbReference type="EMBL" id="KIW63507.1"/>
    </source>
</evidence>
<sequence>MAGIRTSLLSSSSILDLAHGIFPKPEENQSDRPIILPWSHSTSYCQLRLSQHGRQGYGANRASFHYPILDGVCLPFMSAEDMQAREWLNQVTTSRPLLHHKFASMGPLNPMDKPSLLKRPMRLYSSFVKKIAKGVRMQ</sequence>
<dbReference type="HOGENOM" id="CLU_1855024_0_0_1"/>
<reference evidence="1 2" key="1">
    <citation type="submission" date="2015-01" db="EMBL/GenBank/DDBJ databases">
        <title>The Genome Sequence of Capronia semiimmersa CBS27337.</title>
        <authorList>
            <consortium name="The Broad Institute Genomics Platform"/>
            <person name="Cuomo C."/>
            <person name="de Hoog S."/>
            <person name="Gorbushina A."/>
            <person name="Stielow B."/>
            <person name="Teixiera M."/>
            <person name="Abouelleil A."/>
            <person name="Chapman S.B."/>
            <person name="Priest M."/>
            <person name="Young S.K."/>
            <person name="Wortman J."/>
            <person name="Nusbaum C."/>
            <person name="Birren B."/>
        </authorList>
    </citation>
    <scope>NUCLEOTIDE SEQUENCE [LARGE SCALE GENOMIC DNA]</scope>
    <source>
        <strain evidence="1 2">CBS 27337</strain>
    </source>
</reference>
<dbReference type="EMBL" id="KN846961">
    <property type="protein sequence ID" value="KIW63507.1"/>
    <property type="molecule type" value="Genomic_DNA"/>
</dbReference>
<evidence type="ECO:0000313" key="2">
    <source>
        <dbReference type="Proteomes" id="UP000054266"/>
    </source>
</evidence>